<evidence type="ECO:0000259" key="8">
    <source>
        <dbReference type="Pfam" id="PF02687"/>
    </source>
</evidence>
<evidence type="ECO:0000256" key="5">
    <source>
        <dbReference type="ARBA" id="ARBA00022989"/>
    </source>
</evidence>
<feature type="domain" description="ABC3 transporter permease C-terminal" evidence="8">
    <location>
        <begin position="258"/>
        <end position="369"/>
    </location>
</feature>
<keyword evidence="3" id="KW-1003">Cell membrane</keyword>
<evidence type="ECO:0000259" key="9">
    <source>
        <dbReference type="Pfam" id="PF12704"/>
    </source>
</evidence>
<evidence type="ECO:0000256" key="7">
    <source>
        <dbReference type="SAM" id="Phobius"/>
    </source>
</evidence>
<keyword evidence="2" id="KW-0813">Transport</keyword>
<feature type="transmembrane region" description="Helical" evidence="7">
    <location>
        <begin position="16"/>
        <end position="41"/>
    </location>
</feature>
<dbReference type="Proteomes" id="UP000217257">
    <property type="component" value="Chromosome"/>
</dbReference>
<dbReference type="RefSeq" id="WP_095985504.1">
    <property type="nucleotide sequence ID" value="NZ_CP022098.1"/>
</dbReference>
<comment type="subcellular location">
    <subcellularLocation>
        <location evidence="1">Cell membrane</location>
        <topology evidence="1">Multi-pass membrane protein</topology>
    </subcellularLocation>
</comment>
<feature type="transmembrane region" description="Helical" evidence="7">
    <location>
        <begin position="336"/>
        <end position="359"/>
    </location>
</feature>
<feature type="domain" description="MacB-like periplasmic core" evidence="9">
    <location>
        <begin position="17"/>
        <end position="224"/>
    </location>
</feature>
<dbReference type="PANTHER" id="PTHR43738">
    <property type="entry name" value="ABC TRANSPORTER, MEMBRANE PROTEIN"/>
    <property type="match status" value="1"/>
</dbReference>
<dbReference type="InterPro" id="IPR003838">
    <property type="entry name" value="ABC3_permease_C"/>
</dbReference>
<dbReference type="EMBL" id="CP022098">
    <property type="protein sequence ID" value="ATB37153.1"/>
    <property type="molecule type" value="Genomic_DNA"/>
</dbReference>
<name>A0A250J0S9_9BACT</name>
<evidence type="ECO:0000313" key="11">
    <source>
        <dbReference type="Proteomes" id="UP000217257"/>
    </source>
</evidence>
<dbReference type="InterPro" id="IPR005891">
    <property type="entry name" value="DevC"/>
</dbReference>
<keyword evidence="4 7" id="KW-0812">Transmembrane</keyword>
<sequence>MVDLARKNLLHDKLRFFITLSGVAFAVMLVLVQLGLFFGMLKNATITIDKLEADLWVTSRNTHNVDFAHTFPESRVQRVRAIPGVQRADNLIVTFMDFTLPNGAQDATLVYALEHFEEWRFPWSVEEGRVSDLRRGNCVFVDNSAVRRFGSFSTGEYREYLGTRLKIIGRTNEARSFTTTPISFMDYSLAQRLMPGNAQDQTTYILVKLAPGANLEQVRAELQRRLPYNDVHTAAEWAARSRAYWIDNTGLGFNMVMTVFLGCLVGVVVVAQTLYTSTMEHLREFGTVKAIGGSNRDIYGILARQALISAGVGFVLGIIPTLLVRELVPLMDLELIISFKLVLTVLIGTVGMCLAAAMISFRKVASIDPALVFRT</sequence>
<reference evidence="10 11" key="1">
    <citation type="submission" date="2017-06" db="EMBL/GenBank/DDBJ databases">
        <title>Sequencing and comparative analysis of myxobacterial genomes.</title>
        <authorList>
            <person name="Rupp O."/>
            <person name="Goesmann A."/>
            <person name="Sogaard-Andersen L."/>
        </authorList>
    </citation>
    <scope>NUCLEOTIDE SEQUENCE [LARGE SCALE GENOMIC DNA]</scope>
    <source>
        <strain evidence="10 11">DSM 52655</strain>
    </source>
</reference>
<dbReference type="InterPro" id="IPR051125">
    <property type="entry name" value="ABC-4/HrtB_transporter"/>
</dbReference>
<evidence type="ECO:0000256" key="2">
    <source>
        <dbReference type="ARBA" id="ARBA00022448"/>
    </source>
</evidence>
<evidence type="ECO:0000313" key="10">
    <source>
        <dbReference type="EMBL" id="ATB37153.1"/>
    </source>
</evidence>
<evidence type="ECO:0000256" key="3">
    <source>
        <dbReference type="ARBA" id="ARBA00022475"/>
    </source>
</evidence>
<dbReference type="Pfam" id="PF02687">
    <property type="entry name" value="FtsX"/>
    <property type="match status" value="1"/>
</dbReference>
<dbReference type="AlphaFoldDB" id="A0A250J0S9"/>
<dbReference type="InterPro" id="IPR025857">
    <property type="entry name" value="MacB_PCD"/>
</dbReference>
<dbReference type="PANTHER" id="PTHR43738:SF1">
    <property type="entry name" value="HEMIN TRANSPORT SYSTEM PERMEASE PROTEIN HRTB-RELATED"/>
    <property type="match status" value="1"/>
</dbReference>
<feature type="transmembrane region" description="Helical" evidence="7">
    <location>
        <begin position="306"/>
        <end position="324"/>
    </location>
</feature>
<feature type="transmembrane region" description="Helical" evidence="7">
    <location>
        <begin position="251"/>
        <end position="275"/>
    </location>
</feature>
<evidence type="ECO:0000256" key="4">
    <source>
        <dbReference type="ARBA" id="ARBA00022692"/>
    </source>
</evidence>
<keyword evidence="6 7" id="KW-0472">Membrane</keyword>
<proteinExistence type="predicted"/>
<keyword evidence="5 7" id="KW-1133">Transmembrane helix</keyword>
<evidence type="ECO:0000256" key="6">
    <source>
        <dbReference type="ARBA" id="ARBA00023136"/>
    </source>
</evidence>
<accession>A0A250J0S9</accession>
<gene>
    <name evidence="10" type="ORF">CYFUS_002574</name>
</gene>
<evidence type="ECO:0000256" key="1">
    <source>
        <dbReference type="ARBA" id="ARBA00004651"/>
    </source>
</evidence>
<organism evidence="10 11">
    <name type="scientific">Cystobacter fuscus</name>
    <dbReference type="NCBI Taxonomy" id="43"/>
    <lineage>
        <taxon>Bacteria</taxon>
        <taxon>Pseudomonadati</taxon>
        <taxon>Myxococcota</taxon>
        <taxon>Myxococcia</taxon>
        <taxon>Myxococcales</taxon>
        <taxon>Cystobacterineae</taxon>
        <taxon>Archangiaceae</taxon>
        <taxon>Cystobacter</taxon>
    </lineage>
</organism>
<protein>
    <submittedName>
        <fullName evidence="10">ABC transporter permease</fullName>
    </submittedName>
</protein>
<dbReference type="PIRSF" id="PIRSF031773">
    <property type="entry name" value="DevC"/>
    <property type="match status" value="1"/>
</dbReference>
<dbReference type="Pfam" id="PF12704">
    <property type="entry name" value="MacB_PCD"/>
    <property type="match status" value="1"/>
</dbReference>
<dbReference type="GO" id="GO:0005886">
    <property type="term" value="C:plasma membrane"/>
    <property type="evidence" value="ECO:0007669"/>
    <property type="project" value="UniProtKB-SubCell"/>
</dbReference>
<dbReference type="KEGG" id="cfus:CYFUS_002574"/>